<keyword evidence="4" id="KW-0769">Symport</keyword>
<evidence type="ECO:0000256" key="7">
    <source>
        <dbReference type="SAM" id="Phobius"/>
    </source>
</evidence>
<keyword evidence="6 7" id="KW-0472">Membrane</keyword>
<feature type="transmembrane region" description="Helical" evidence="7">
    <location>
        <begin position="364"/>
        <end position="382"/>
    </location>
</feature>
<proteinExistence type="predicted"/>
<reference evidence="8 9" key="1">
    <citation type="submission" date="2024-07" db="EMBL/GenBank/DDBJ databases">
        <title>Uliginosibacterium paludis KCTC:42655.</title>
        <authorList>
            <person name="Kim M.K."/>
        </authorList>
    </citation>
    <scope>NUCLEOTIDE SEQUENCE [LARGE SCALE GENOMIC DNA]</scope>
    <source>
        <strain evidence="8 9">KCTC 42655</strain>
    </source>
</reference>
<dbReference type="PANTHER" id="PTHR11706">
    <property type="entry name" value="SOLUTE CARRIER PROTEIN FAMILY 11 MEMBER"/>
    <property type="match status" value="1"/>
</dbReference>
<comment type="subcellular location">
    <subcellularLocation>
        <location evidence="1">Membrane</location>
        <topology evidence="1">Multi-pass membrane protein</topology>
    </subcellularLocation>
</comment>
<evidence type="ECO:0000256" key="1">
    <source>
        <dbReference type="ARBA" id="ARBA00004141"/>
    </source>
</evidence>
<feature type="transmembrane region" description="Helical" evidence="7">
    <location>
        <begin position="43"/>
        <end position="63"/>
    </location>
</feature>
<name>A0ABV2CL98_9RHOO</name>
<feature type="transmembrane region" description="Helical" evidence="7">
    <location>
        <begin position="244"/>
        <end position="266"/>
    </location>
</feature>
<comment type="caution">
    <text evidence="8">The sequence shown here is derived from an EMBL/GenBank/DDBJ whole genome shotgun (WGS) entry which is preliminary data.</text>
</comment>
<organism evidence="8 9">
    <name type="scientific">Uliginosibacterium paludis</name>
    <dbReference type="NCBI Taxonomy" id="1615952"/>
    <lineage>
        <taxon>Bacteria</taxon>
        <taxon>Pseudomonadati</taxon>
        <taxon>Pseudomonadota</taxon>
        <taxon>Betaproteobacteria</taxon>
        <taxon>Rhodocyclales</taxon>
        <taxon>Zoogloeaceae</taxon>
        <taxon>Uliginosibacterium</taxon>
    </lineage>
</organism>
<keyword evidence="9" id="KW-1185">Reference proteome</keyword>
<feature type="transmembrane region" description="Helical" evidence="7">
    <location>
        <begin position="403"/>
        <end position="421"/>
    </location>
</feature>
<feature type="transmembrane region" description="Helical" evidence="7">
    <location>
        <begin position="339"/>
        <end position="358"/>
    </location>
</feature>
<dbReference type="Pfam" id="PF01566">
    <property type="entry name" value="Nramp"/>
    <property type="match status" value="1"/>
</dbReference>
<protein>
    <submittedName>
        <fullName evidence="8">Nramp family divalent metal transporter</fullName>
    </submittedName>
</protein>
<evidence type="ECO:0000256" key="6">
    <source>
        <dbReference type="ARBA" id="ARBA00023136"/>
    </source>
</evidence>
<feature type="transmembrane region" description="Helical" evidence="7">
    <location>
        <begin position="186"/>
        <end position="205"/>
    </location>
</feature>
<feature type="transmembrane region" description="Helical" evidence="7">
    <location>
        <begin position="84"/>
        <end position="103"/>
    </location>
</feature>
<dbReference type="NCBIfam" id="NF037982">
    <property type="entry name" value="Nramp_1"/>
    <property type="match status" value="1"/>
</dbReference>
<gene>
    <name evidence="8" type="ORF">ABVT11_02430</name>
</gene>
<dbReference type="EMBL" id="JBEWLZ010000001">
    <property type="protein sequence ID" value="MET1488668.1"/>
    <property type="molecule type" value="Genomic_DNA"/>
</dbReference>
<evidence type="ECO:0000256" key="5">
    <source>
        <dbReference type="ARBA" id="ARBA00022989"/>
    </source>
</evidence>
<dbReference type="Proteomes" id="UP001548590">
    <property type="component" value="Unassembled WGS sequence"/>
</dbReference>
<keyword evidence="3 7" id="KW-0812">Transmembrane</keyword>
<keyword evidence="2" id="KW-0813">Transport</keyword>
<evidence type="ECO:0000256" key="3">
    <source>
        <dbReference type="ARBA" id="ARBA00022692"/>
    </source>
</evidence>
<dbReference type="InterPro" id="IPR001046">
    <property type="entry name" value="NRAMP_fam"/>
</dbReference>
<dbReference type="RefSeq" id="WP_345926987.1">
    <property type="nucleotide sequence ID" value="NZ_JBDIVF010000003.1"/>
</dbReference>
<dbReference type="PANTHER" id="PTHR11706:SF33">
    <property type="entry name" value="NATURAL RESISTANCE-ASSOCIATED MACROPHAGE PROTEIN 2"/>
    <property type="match status" value="1"/>
</dbReference>
<feature type="transmembrane region" description="Helical" evidence="7">
    <location>
        <begin position="123"/>
        <end position="140"/>
    </location>
</feature>
<evidence type="ECO:0000313" key="8">
    <source>
        <dbReference type="EMBL" id="MET1488668.1"/>
    </source>
</evidence>
<evidence type="ECO:0000256" key="2">
    <source>
        <dbReference type="ARBA" id="ARBA00022448"/>
    </source>
</evidence>
<keyword evidence="5 7" id="KW-1133">Transmembrane helix</keyword>
<sequence length="422" mass="45360">MKTLHRARHLARQLGPGLITGAADDDPSGLATYSQAGAQYGAGLLWTLALTTPLMIAIQMVSARIGWLTGQGLAANMRRILPTWLTIALVTLLVLANTLNIAADVAAMGEALQLIVGGPEHGHALLFGLLCTLLPLWLDYEAMVRVLKWLTLSLLAYVAVVLMLKVDWHAVMLETVRPPLLAGDGYWTMVVAVLGTTISPYLFFWQAAQEAESRQRAEAAGEGLQALSNEHSVRKHLRRIRLDTVIGMLFSNLIAFCVILATTITLHQHGVTDIQTTRQAAEALRPLAGEFTFLLFALGIIGTGMLAVPVLAASAAYAVADTLGWRSGMDHDFAEARGFFMVIAGATLLGTLIDFTPLDPIKALVWSAVANGVIAVPIMAAMMWLGSQRSLLGAHTLHARHRFLGWLATGVMAVAVVVMLIL</sequence>
<evidence type="ECO:0000256" key="4">
    <source>
        <dbReference type="ARBA" id="ARBA00022847"/>
    </source>
</evidence>
<accession>A0ABV2CL98</accession>
<evidence type="ECO:0000313" key="9">
    <source>
        <dbReference type="Proteomes" id="UP001548590"/>
    </source>
</evidence>
<feature type="transmembrane region" description="Helical" evidence="7">
    <location>
        <begin position="147"/>
        <end position="166"/>
    </location>
</feature>
<feature type="transmembrane region" description="Helical" evidence="7">
    <location>
        <begin position="293"/>
        <end position="319"/>
    </location>
</feature>